<evidence type="ECO:0000313" key="2">
    <source>
        <dbReference type="Proteomes" id="UP000028073"/>
    </source>
</evidence>
<accession>A0A081N142</accession>
<evidence type="ECO:0000313" key="1">
    <source>
        <dbReference type="EMBL" id="KEQ12165.1"/>
    </source>
</evidence>
<dbReference type="STRING" id="1137799.GZ78_27330"/>
<keyword evidence="2" id="KW-1185">Reference proteome</keyword>
<protein>
    <submittedName>
        <fullName evidence="1">Uncharacterized protein</fullName>
    </submittedName>
</protein>
<reference evidence="1 2" key="1">
    <citation type="submission" date="2014-06" db="EMBL/GenBank/DDBJ databases">
        <title>Whole Genome Sequences of Three Symbiotic Endozoicomonas Bacteria.</title>
        <authorList>
            <person name="Neave M.J."/>
            <person name="Apprill A."/>
            <person name="Voolstra C.R."/>
        </authorList>
    </citation>
    <scope>NUCLEOTIDE SEQUENCE [LARGE SCALE GENOMIC DNA]</scope>
    <source>
        <strain evidence="1 2">DSM 25634</strain>
    </source>
</reference>
<dbReference type="Proteomes" id="UP000028073">
    <property type="component" value="Unassembled WGS sequence"/>
</dbReference>
<proteinExistence type="predicted"/>
<dbReference type="AlphaFoldDB" id="A0A081N142"/>
<dbReference type="EMBL" id="JOKH01000010">
    <property type="protein sequence ID" value="KEQ12165.1"/>
    <property type="molecule type" value="Genomic_DNA"/>
</dbReference>
<organism evidence="1 2">
    <name type="scientific">Endozoicomonas numazuensis</name>
    <dbReference type="NCBI Taxonomy" id="1137799"/>
    <lineage>
        <taxon>Bacteria</taxon>
        <taxon>Pseudomonadati</taxon>
        <taxon>Pseudomonadota</taxon>
        <taxon>Gammaproteobacteria</taxon>
        <taxon>Oceanospirillales</taxon>
        <taxon>Endozoicomonadaceae</taxon>
        <taxon>Endozoicomonas</taxon>
    </lineage>
</organism>
<comment type="caution">
    <text evidence="1">The sequence shown here is derived from an EMBL/GenBank/DDBJ whole genome shotgun (WGS) entry which is preliminary data.</text>
</comment>
<sequence>MTVAQGMSRYKWLTRQGVLWKMRCIQTRRLFVVGPVGPLAMVNCELRQARKGATVAVTPCAGVWLAGFASICIKFLDVV</sequence>
<name>A0A081N142_9GAMM</name>
<gene>
    <name evidence="1" type="ORF">GZ78_27330</name>
</gene>